<dbReference type="AlphaFoldDB" id="A0A3S4CWW6"/>
<proteinExistence type="predicted"/>
<keyword evidence="2" id="KW-1185">Reference proteome</keyword>
<protein>
    <submittedName>
        <fullName evidence="1">Uncharacterized protein</fullName>
    </submittedName>
</protein>
<dbReference type="OrthoDB" id="9966817at2"/>
<evidence type="ECO:0000313" key="1">
    <source>
        <dbReference type="EMBL" id="VDS07537.1"/>
    </source>
</evidence>
<reference evidence="1 2" key="1">
    <citation type="submission" date="2018-12" db="EMBL/GenBank/DDBJ databases">
        <authorList>
            <person name="Criscuolo A."/>
        </authorList>
    </citation>
    <scope>NUCLEOTIDE SEQUENCE [LARGE SCALE GENOMIC DNA]</scope>
    <source>
        <strain evidence="1">ACIP1116241</strain>
    </source>
</reference>
<accession>A0A3S4CWW6</accession>
<dbReference type="EMBL" id="UZWE01000021">
    <property type="protein sequence ID" value="VDS07537.1"/>
    <property type="molecule type" value="Genomic_DNA"/>
</dbReference>
<organism evidence="1 2">
    <name type="scientific">Paracoccus haematequi</name>
    <dbReference type="NCBI Taxonomy" id="2491866"/>
    <lineage>
        <taxon>Bacteria</taxon>
        <taxon>Pseudomonadati</taxon>
        <taxon>Pseudomonadota</taxon>
        <taxon>Alphaproteobacteria</taxon>
        <taxon>Rhodobacterales</taxon>
        <taxon>Paracoccaceae</taxon>
        <taxon>Paracoccus</taxon>
    </lineage>
</organism>
<name>A0A3S4CWW6_9RHOB</name>
<gene>
    <name evidence="1" type="ORF">PARHAE_00714</name>
</gene>
<sequence>MTSIFADTPKYPGQRGDHARVTVSPLGDVLIRAVDIVAEEAVTIAMTPDQARALCAAIRDAADVAEGGAA</sequence>
<evidence type="ECO:0000313" key="2">
    <source>
        <dbReference type="Proteomes" id="UP000270743"/>
    </source>
</evidence>
<dbReference type="RefSeq" id="WP_126153233.1">
    <property type="nucleotide sequence ID" value="NZ_UZWE01000021.1"/>
</dbReference>
<dbReference type="Proteomes" id="UP000270743">
    <property type="component" value="Unassembled WGS sequence"/>
</dbReference>